<dbReference type="EMBL" id="APGJ01000008">
    <property type="protein sequence ID" value="EYD70513.1"/>
    <property type="molecule type" value="Genomic_DNA"/>
</dbReference>
<sequence>MRDDSDMAEIVMTEMTLRKGIIALPIHDSFLVPVSKRADLEEAMIDAAHKVTGSRLTVSEK</sequence>
<reference evidence="1 2" key="1">
    <citation type="submission" date="2013-03" db="EMBL/GenBank/DDBJ databases">
        <authorList>
            <person name="Fiebig A."/>
            <person name="Goeker M."/>
            <person name="Klenk H.-P.P."/>
        </authorList>
    </citation>
    <scope>NUCLEOTIDE SEQUENCE [LARGE SCALE GENOMIC DNA]</scope>
    <source>
        <strain evidence="1 2">DSM 17492</strain>
    </source>
</reference>
<gene>
    <name evidence="1" type="ORF">Lokhon_03146</name>
</gene>
<dbReference type="HOGENOM" id="CLU_2917123_0_0_5"/>
<evidence type="ECO:0000313" key="1">
    <source>
        <dbReference type="EMBL" id="EYD70513.1"/>
    </source>
</evidence>
<dbReference type="AlphaFoldDB" id="A0A017H8P8"/>
<comment type="caution">
    <text evidence="1">The sequence shown here is derived from an EMBL/GenBank/DDBJ whole genome shotgun (WGS) entry which is preliminary data.</text>
</comment>
<name>A0A017H8P8_9RHOB</name>
<proteinExistence type="predicted"/>
<dbReference type="Proteomes" id="UP000025047">
    <property type="component" value="Unassembled WGS sequence"/>
</dbReference>
<protein>
    <submittedName>
        <fullName evidence="1">Uncharacterized protein</fullName>
    </submittedName>
</protein>
<evidence type="ECO:0000313" key="2">
    <source>
        <dbReference type="Proteomes" id="UP000025047"/>
    </source>
</evidence>
<dbReference type="PATRIC" id="fig|1122180.6.peg.3138"/>
<accession>A0A017H8P8</accession>
<keyword evidence="2" id="KW-1185">Reference proteome</keyword>
<organism evidence="1 2">
    <name type="scientific">Limimaricola hongkongensis DSM 17492</name>
    <dbReference type="NCBI Taxonomy" id="1122180"/>
    <lineage>
        <taxon>Bacteria</taxon>
        <taxon>Pseudomonadati</taxon>
        <taxon>Pseudomonadota</taxon>
        <taxon>Alphaproteobacteria</taxon>
        <taxon>Rhodobacterales</taxon>
        <taxon>Paracoccaceae</taxon>
        <taxon>Limimaricola</taxon>
    </lineage>
</organism>